<dbReference type="AlphaFoldDB" id="A0A392TGL9"/>
<name>A0A392TGL9_9FABA</name>
<accession>A0A392TGL9</accession>
<dbReference type="EMBL" id="LXQA010579162">
    <property type="protein sequence ID" value="MCI60309.1"/>
    <property type="molecule type" value="Genomic_DNA"/>
</dbReference>
<evidence type="ECO:0000313" key="2">
    <source>
        <dbReference type="EMBL" id="MCI60309.1"/>
    </source>
</evidence>
<proteinExistence type="predicted"/>
<evidence type="ECO:0000313" key="3">
    <source>
        <dbReference type="Proteomes" id="UP000265520"/>
    </source>
</evidence>
<feature type="region of interest" description="Disordered" evidence="1">
    <location>
        <begin position="18"/>
        <end position="58"/>
    </location>
</feature>
<sequence length="58" mass="6020">MMNIVAYNTTSSLALNILSSHHDSPPNASTSPHESGPISHPKAPVGKQGPYAGTSILH</sequence>
<dbReference type="Proteomes" id="UP000265520">
    <property type="component" value="Unassembled WGS sequence"/>
</dbReference>
<evidence type="ECO:0000256" key="1">
    <source>
        <dbReference type="SAM" id="MobiDB-lite"/>
    </source>
</evidence>
<protein>
    <submittedName>
        <fullName evidence="2">Uncharacterized protein</fullName>
    </submittedName>
</protein>
<keyword evidence="3" id="KW-1185">Reference proteome</keyword>
<reference evidence="2 3" key="1">
    <citation type="journal article" date="2018" name="Front. Plant Sci.">
        <title>Red Clover (Trifolium pratense) and Zigzag Clover (T. medium) - A Picture of Genomic Similarities and Differences.</title>
        <authorList>
            <person name="Dluhosova J."/>
            <person name="Istvanek J."/>
            <person name="Nedelnik J."/>
            <person name="Repkova J."/>
        </authorList>
    </citation>
    <scope>NUCLEOTIDE SEQUENCE [LARGE SCALE GENOMIC DNA]</scope>
    <source>
        <strain evidence="3">cv. 10/8</strain>
        <tissue evidence="2">Leaf</tissue>
    </source>
</reference>
<comment type="caution">
    <text evidence="2">The sequence shown here is derived from an EMBL/GenBank/DDBJ whole genome shotgun (WGS) entry which is preliminary data.</text>
</comment>
<organism evidence="2 3">
    <name type="scientific">Trifolium medium</name>
    <dbReference type="NCBI Taxonomy" id="97028"/>
    <lineage>
        <taxon>Eukaryota</taxon>
        <taxon>Viridiplantae</taxon>
        <taxon>Streptophyta</taxon>
        <taxon>Embryophyta</taxon>
        <taxon>Tracheophyta</taxon>
        <taxon>Spermatophyta</taxon>
        <taxon>Magnoliopsida</taxon>
        <taxon>eudicotyledons</taxon>
        <taxon>Gunneridae</taxon>
        <taxon>Pentapetalae</taxon>
        <taxon>rosids</taxon>
        <taxon>fabids</taxon>
        <taxon>Fabales</taxon>
        <taxon>Fabaceae</taxon>
        <taxon>Papilionoideae</taxon>
        <taxon>50 kb inversion clade</taxon>
        <taxon>NPAAA clade</taxon>
        <taxon>Hologalegina</taxon>
        <taxon>IRL clade</taxon>
        <taxon>Trifolieae</taxon>
        <taxon>Trifolium</taxon>
    </lineage>
</organism>